<gene>
    <name evidence="11" type="ORF">UV05_C0039G0002</name>
</gene>
<keyword evidence="8 10" id="KW-1133">Transmembrane helix</keyword>
<evidence type="ECO:0000313" key="11">
    <source>
        <dbReference type="EMBL" id="KKS42632.1"/>
    </source>
</evidence>
<feature type="transmembrane region" description="Helical" evidence="10">
    <location>
        <begin position="285"/>
        <end position="302"/>
    </location>
</feature>
<feature type="transmembrane region" description="Helical" evidence="10">
    <location>
        <begin position="173"/>
        <end position="204"/>
    </location>
</feature>
<feature type="transmembrane region" description="Helical" evidence="10">
    <location>
        <begin position="6"/>
        <end position="29"/>
    </location>
</feature>
<protein>
    <recommendedName>
        <fullName evidence="13">Glycosyltransferase RgtA/B/C/D-like domain-containing protein</fullName>
    </recommendedName>
</protein>
<feature type="transmembrane region" description="Helical" evidence="10">
    <location>
        <begin position="216"/>
        <end position="237"/>
    </location>
</feature>
<dbReference type="GO" id="GO:0016020">
    <property type="term" value="C:membrane"/>
    <property type="evidence" value="ECO:0007669"/>
    <property type="project" value="GOC"/>
</dbReference>
<name>A0A0G0Z1H6_9BACT</name>
<evidence type="ECO:0000256" key="3">
    <source>
        <dbReference type="ARBA" id="ARBA00022502"/>
    </source>
</evidence>
<evidence type="ECO:0000256" key="10">
    <source>
        <dbReference type="SAM" id="Phobius"/>
    </source>
</evidence>
<keyword evidence="7" id="KW-0256">Endoplasmic reticulum</keyword>
<dbReference type="GO" id="GO:0031501">
    <property type="term" value="C:mannosyltransferase complex"/>
    <property type="evidence" value="ECO:0007669"/>
    <property type="project" value="TreeGrafter"/>
</dbReference>
<dbReference type="Pfam" id="PF04188">
    <property type="entry name" value="Mannosyl_trans2"/>
    <property type="match status" value="1"/>
</dbReference>
<keyword evidence="4" id="KW-0328">Glycosyltransferase</keyword>
<dbReference type="InterPro" id="IPR007315">
    <property type="entry name" value="PIG-V/Gpi18"/>
</dbReference>
<evidence type="ECO:0000256" key="7">
    <source>
        <dbReference type="ARBA" id="ARBA00022824"/>
    </source>
</evidence>
<keyword evidence="3" id="KW-0337">GPI-anchor biosynthesis</keyword>
<keyword evidence="5" id="KW-0808">Transferase</keyword>
<feature type="transmembrane region" description="Helical" evidence="10">
    <location>
        <begin position="308"/>
        <end position="327"/>
    </location>
</feature>
<feature type="transmembrane region" description="Helical" evidence="10">
    <location>
        <begin position="101"/>
        <end position="122"/>
    </location>
</feature>
<comment type="pathway">
    <text evidence="2">Glycolipid biosynthesis; glycosylphosphatidylinositol-anchor biosynthesis.</text>
</comment>
<organism evidence="11 12">
    <name type="scientific">candidate division CPR1 bacterium GW2011_GWA2_42_17</name>
    <dbReference type="NCBI Taxonomy" id="1618341"/>
    <lineage>
        <taxon>Bacteria</taxon>
        <taxon>candidate division CPR1</taxon>
    </lineage>
</organism>
<dbReference type="PANTHER" id="PTHR12468">
    <property type="entry name" value="GPI MANNOSYLTRANSFERASE 2"/>
    <property type="match status" value="1"/>
</dbReference>
<dbReference type="Proteomes" id="UP000034875">
    <property type="component" value="Unassembled WGS sequence"/>
</dbReference>
<proteinExistence type="predicted"/>
<keyword evidence="6 10" id="KW-0812">Transmembrane</keyword>
<reference evidence="11 12" key="1">
    <citation type="journal article" date="2015" name="Nature">
        <title>rRNA introns, odd ribosomes, and small enigmatic genomes across a large radiation of phyla.</title>
        <authorList>
            <person name="Brown C.T."/>
            <person name="Hug L.A."/>
            <person name="Thomas B.C."/>
            <person name="Sharon I."/>
            <person name="Castelle C.J."/>
            <person name="Singh A."/>
            <person name="Wilkins M.J."/>
            <person name="Williams K.H."/>
            <person name="Banfield J.F."/>
        </authorList>
    </citation>
    <scope>NUCLEOTIDE SEQUENCE [LARGE SCALE GENOMIC DNA]</scope>
</reference>
<evidence type="ECO:0000256" key="9">
    <source>
        <dbReference type="ARBA" id="ARBA00023136"/>
    </source>
</evidence>
<dbReference type="GO" id="GO:0006506">
    <property type="term" value="P:GPI anchor biosynthetic process"/>
    <property type="evidence" value="ECO:0007669"/>
    <property type="project" value="UniProtKB-UniPathway"/>
</dbReference>
<evidence type="ECO:0000256" key="5">
    <source>
        <dbReference type="ARBA" id="ARBA00022679"/>
    </source>
</evidence>
<accession>A0A0G0Z1H6</accession>
<evidence type="ECO:0000256" key="6">
    <source>
        <dbReference type="ARBA" id="ARBA00022692"/>
    </source>
</evidence>
<dbReference type="AlphaFoldDB" id="A0A0G0Z1H6"/>
<evidence type="ECO:0000256" key="4">
    <source>
        <dbReference type="ARBA" id="ARBA00022676"/>
    </source>
</evidence>
<feature type="transmembrane region" description="Helical" evidence="10">
    <location>
        <begin position="77"/>
        <end position="95"/>
    </location>
</feature>
<evidence type="ECO:0000256" key="8">
    <source>
        <dbReference type="ARBA" id="ARBA00022989"/>
    </source>
</evidence>
<comment type="subcellular location">
    <subcellularLocation>
        <location evidence="1">Endoplasmic reticulum membrane</location>
        <topology evidence="1">Multi-pass membrane protein</topology>
    </subcellularLocation>
</comment>
<dbReference type="PANTHER" id="PTHR12468:SF2">
    <property type="entry name" value="GPI MANNOSYLTRANSFERASE 2"/>
    <property type="match status" value="1"/>
</dbReference>
<evidence type="ECO:0000256" key="1">
    <source>
        <dbReference type="ARBA" id="ARBA00004477"/>
    </source>
</evidence>
<keyword evidence="9 10" id="KW-0472">Membrane</keyword>
<comment type="caution">
    <text evidence="11">The sequence shown here is derived from an EMBL/GenBank/DDBJ whole genome shotgun (WGS) entry which is preliminary data.</text>
</comment>
<sequence length="356" mass="40749">MEEKSVKWIVWLVLGIKIAVIGVLFLAYFTLTYCQQCREVNFLYYAKDEKSVVWPLTTWDAQHYIYLAEKGYGPGRMSNAFFPLFPFTIVLLNLVTNNSVFSGLLASGIFAIGSAGLFYLLVRKIYSRQTAFWSLALFLSFPASMFFHLIYSESLFLFLLLLLYWGYFSGKNFLVYIAAFLLPLSRFQGILVVLPLLLTAVIPSEKEKSKLSFPKLILPLGFFGGGILVYLGLMKFWTGSGLAGFEALKLYVTRYSISNLLNPLQWFIGNFLTLPYSLHGFNTSLIDRSFFIFFLIWLWPSYRILPRIFFWQMIVLGLLPAMAGYFMSYPRYLLAAFPMFITAAKMMKGKIVTGNG</sequence>
<dbReference type="GO" id="GO:0004376">
    <property type="term" value="F:GPI mannosyltransferase activity"/>
    <property type="evidence" value="ECO:0007669"/>
    <property type="project" value="InterPro"/>
</dbReference>
<evidence type="ECO:0000256" key="2">
    <source>
        <dbReference type="ARBA" id="ARBA00004687"/>
    </source>
</evidence>
<dbReference type="UniPathway" id="UPA00196"/>
<dbReference type="GO" id="GO:0000009">
    <property type="term" value="F:alpha-1,6-mannosyltransferase activity"/>
    <property type="evidence" value="ECO:0007669"/>
    <property type="project" value="InterPro"/>
</dbReference>
<feature type="transmembrane region" description="Helical" evidence="10">
    <location>
        <begin position="134"/>
        <end position="167"/>
    </location>
</feature>
<evidence type="ECO:0008006" key="13">
    <source>
        <dbReference type="Google" id="ProtNLM"/>
    </source>
</evidence>
<evidence type="ECO:0000313" key="12">
    <source>
        <dbReference type="Proteomes" id="UP000034875"/>
    </source>
</evidence>
<dbReference type="EMBL" id="LCCZ01000039">
    <property type="protein sequence ID" value="KKS42632.1"/>
    <property type="molecule type" value="Genomic_DNA"/>
</dbReference>